<keyword evidence="1" id="KW-0472">Membrane</keyword>
<feature type="transmembrane region" description="Helical" evidence="1">
    <location>
        <begin position="77"/>
        <end position="94"/>
    </location>
</feature>
<evidence type="ECO:0000313" key="3">
    <source>
        <dbReference type="Proteomes" id="UP000248764"/>
    </source>
</evidence>
<feature type="transmembrane region" description="Helical" evidence="1">
    <location>
        <begin position="115"/>
        <end position="136"/>
    </location>
</feature>
<feature type="transmembrane region" description="Helical" evidence="1">
    <location>
        <begin position="203"/>
        <end position="223"/>
    </location>
</feature>
<sequence length="224" mass="22744">MWTAIGETLPLAAGLALSPVAVITGIVLLLGRSGRAKTAVFGLGWLLAVLAIAAAALWLVEAAADDAAEQTADGVDLVQLLFAALFLILAVLAWRKRAQQDEPARKNGLVRRLDTIGVGGAFGLGLAQGFLVIKNLPLALGAGARLGEAALTGADAVVGLVVFAVVSTAGVLVPLAVALVGGPRLDPSLARARDWLEANMSPITICVLGILGGYFLGQGLGILD</sequence>
<name>A0A2W2CLP1_9ACTN</name>
<dbReference type="AlphaFoldDB" id="A0A2W2CLP1"/>
<feature type="transmembrane region" description="Helical" evidence="1">
    <location>
        <begin position="12"/>
        <end position="31"/>
    </location>
</feature>
<dbReference type="RefSeq" id="WP_111252948.1">
    <property type="nucleotide sequence ID" value="NZ_POTW01000003.1"/>
</dbReference>
<gene>
    <name evidence="2" type="ORF">C1I92_01830</name>
</gene>
<organism evidence="2 3">
    <name type="scientific">Jiangella anatolica</name>
    <dbReference type="NCBI Taxonomy" id="2670374"/>
    <lineage>
        <taxon>Bacteria</taxon>
        <taxon>Bacillati</taxon>
        <taxon>Actinomycetota</taxon>
        <taxon>Actinomycetes</taxon>
        <taxon>Jiangellales</taxon>
        <taxon>Jiangellaceae</taxon>
        <taxon>Jiangella</taxon>
    </lineage>
</organism>
<evidence type="ECO:0000256" key="1">
    <source>
        <dbReference type="SAM" id="Phobius"/>
    </source>
</evidence>
<keyword evidence="3" id="KW-1185">Reference proteome</keyword>
<reference evidence="2 3" key="1">
    <citation type="submission" date="2018-01" db="EMBL/GenBank/DDBJ databases">
        <title>Draft genome sequence of Jiangella sp. GTF31.</title>
        <authorList>
            <person name="Sahin N."/>
            <person name="Ay H."/>
            <person name="Saygin H."/>
        </authorList>
    </citation>
    <scope>NUCLEOTIDE SEQUENCE [LARGE SCALE GENOMIC DNA]</scope>
    <source>
        <strain evidence="2 3">GTF31</strain>
    </source>
</reference>
<feature type="transmembrane region" description="Helical" evidence="1">
    <location>
        <begin position="156"/>
        <end position="182"/>
    </location>
</feature>
<keyword evidence="1" id="KW-1133">Transmembrane helix</keyword>
<evidence type="ECO:0000313" key="2">
    <source>
        <dbReference type="EMBL" id="PZF86256.1"/>
    </source>
</evidence>
<protein>
    <recommendedName>
        <fullName evidence="4">GAP family protein</fullName>
    </recommendedName>
</protein>
<dbReference type="Proteomes" id="UP000248764">
    <property type="component" value="Unassembled WGS sequence"/>
</dbReference>
<dbReference type="InterPro" id="IPR021315">
    <property type="entry name" value="Gap/Sap"/>
</dbReference>
<accession>A0A2W2CLP1</accession>
<dbReference type="Pfam" id="PF11139">
    <property type="entry name" value="SfLAP"/>
    <property type="match status" value="1"/>
</dbReference>
<comment type="caution">
    <text evidence="2">The sequence shown here is derived from an EMBL/GenBank/DDBJ whole genome shotgun (WGS) entry which is preliminary data.</text>
</comment>
<dbReference type="EMBL" id="POTW01000003">
    <property type="protein sequence ID" value="PZF86256.1"/>
    <property type="molecule type" value="Genomic_DNA"/>
</dbReference>
<feature type="transmembrane region" description="Helical" evidence="1">
    <location>
        <begin position="38"/>
        <end position="57"/>
    </location>
</feature>
<evidence type="ECO:0008006" key="4">
    <source>
        <dbReference type="Google" id="ProtNLM"/>
    </source>
</evidence>
<proteinExistence type="predicted"/>
<keyword evidence="1" id="KW-0812">Transmembrane</keyword>